<evidence type="ECO:0000313" key="3">
    <source>
        <dbReference type="Proteomes" id="UP000265768"/>
    </source>
</evidence>
<proteinExistence type="predicted"/>
<keyword evidence="2" id="KW-0547">Nucleotide-binding</keyword>
<keyword evidence="2" id="KW-0067">ATP-binding</keyword>
<dbReference type="Gene3D" id="3.30.565.10">
    <property type="entry name" value="Histidine kinase-like ATPase, C-terminal domain"/>
    <property type="match status" value="1"/>
</dbReference>
<dbReference type="GO" id="GO:0005524">
    <property type="term" value="F:ATP binding"/>
    <property type="evidence" value="ECO:0007669"/>
    <property type="project" value="UniProtKB-KW"/>
</dbReference>
<dbReference type="SUPFAM" id="SSF55874">
    <property type="entry name" value="ATPase domain of HSP90 chaperone/DNA topoisomerase II/histidine kinase"/>
    <property type="match status" value="1"/>
</dbReference>
<feature type="compositionally biased region" description="Pro residues" evidence="1">
    <location>
        <begin position="492"/>
        <end position="502"/>
    </location>
</feature>
<comment type="caution">
    <text evidence="2">The sequence shown here is derived from an EMBL/GenBank/DDBJ whole genome shotgun (WGS) entry which is preliminary data.</text>
</comment>
<evidence type="ECO:0000256" key="1">
    <source>
        <dbReference type="SAM" id="MobiDB-lite"/>
    </source>
</evidence>
<keyword evidence="3" id="KW-1185">Reference proteome</keyword>
<reference evidence="2 3" key="1">
    <citation type="submission" date="2018-09" db="EMBL/GenBank/DDBJ databases">
        <title>YIM 75507 draft genome.</title>
        <authorList>
            <person name="Tang S."/>
            <person name="Feng Y."/>
        </authorList>
    </citation>
    <scope>NUCLEOTIDE SEQUENCE [LARGE SCALE GENOMIC DNA]</scope>
    <source>
        <strain evidence="2 3">YIM 75507</strain>
    </source>
</reference>
<dbReference type="Proteomes" id="UP000265768">
    <property type="component" value="Unassembled WGS sequence"/>
</dbReference>
<evidence type="ECO:0000313" key="2">
    <source>
        <dbReference type="EMBL" id="RJL31908.1"/>
    </source>
</evidence>
<feature type="region of interest" description="Disordered" evidence="1">
    <location>
        <begin position="452"/>
        <end position="504"/>
    </location>
</feature>
<accession>A0A3A4BCI2</accession>
<dbReference type="Pfam" id="PF13589">
    <property type="entry name" value="HATPase_c_3"/>
    <property type="match status" value="1"/>
</dbReference>
<name>A0A3A4BCI2_9ACTN</name>
<organism evidence="2 3">
    <name type="scientific">Bailinhaonella thermotolerans</name>
    <dbReference type="NCBI Taxonomy" id="1070861"/>
    <lineage>
        <taxon>Bacteria</taxon>
        <taxon>Bacillati</taxon>
        <taxon>Actinomycetota</taxon>
        <taxon>Actinomycetes</taxon>
        <taxon>Streptosporangiales</taxon>
        <taxon>Streptosporangiaceae</taxon>
        <taxon>Bailinhaonella</taxon>
    </lineage>
</organism>
<dbReference type="InterPro" id="IPR036890">
    <property type="entry name" value="HATPase_C_sf"/>
</dbReference>
<dbReference type="OrthoDB" id="7784447at2"/>
<dbReference type="RefSeq" id="WP_119927225.1">
    <property type="nucleotide sequence ID" value="NZ_QZEY01000005.1"/>
</dbReference>
<sequence>MSLQVNVRPHGRILSVLGDIEFSQWQCLAELIDNSFDDFLSQGSDAYVSERPTVTVSLPGRNSEVRTAEVWIRDNGRGMDLETLTNAVRAGWTSNSRYGSLGLYGMGFNIATARLGRLTTIKTTRAGDPSWTVITLNLDQLASGDDYLVPVRHEPKDDIGEHGTQIIIGKLKPDQRQALSKQEIKIREQLGDVYSYLLREHGFVITVNGKKVAPRLPCVWDESRTVIRSGVEIPAVIRIDEPLPPAKACMDCGRWNKDWVDECDDCQSTRLELRGRRIWGWIGVQRYLHKSDYGIDFLRNGRKILIRSKRPFFWEDPDTLEEELEYPIDSQRGRGRIIGEIHCDHVQVNYQKNAFEYDSPEWRRIVRTIRGDSPLREKIAKRLGLPQNESPLAKLFTGYRREDPGLKYLVPGDGRQALFDKAVEWAKKFRDGHPDYQTDQIWYDAAYQHDHPVVPEPTNKPADPFEEMGLGDPIEAGSEEQGESTGGSTTPAPDPTPTPPDPVETLDQRLERYRSNATQIVDLSGRYEAPDLGSVELTVWAVRERELTDPAGNVVPVFRQMTRAPQLEIFIATNHPLLTDYGIEARDLAMIEVAEYMRVRGAPAGRDPKPLTAALFEIKSRAVDQKLTPAILASRAGRLLDRLRDAMQREIKGAPSAYWDMLQESERTLTQQRFAIEAGDTPWETVVESGDFVLYLPASALVRLLEKRPDAFLDGKVFKRPYVKLTDDTSRSLIVSRLVGYVSDLALMERQPRLGTIELKRVQLSCLLVEADLGDTE</sequence>
<dbReference type="AlphaFoldDB" id="A0A3A4BCI2"/>
<dbReference type="EMBL" id="QZEY01000005">
    <property type="protein sequence ID" value="RJL31908.1"/>
    <property type="molecule type" value="Genomic_DNA"/>
</dbReference>
<protein>
    <submittedName>
        <fullName evidence="2">ATP-binding protein</fullName>
    </submittedName>
</protein>
<gene>
    <name evidence="2" type="ORF">D5H75_15750</name>
</gene>